<reference evidence="1" key="1">
    <citation type="journal article" date="2022" name="Int. J. Mol. Sci.">
        <title>Draft Genome of Tanacetum Coccineum: Genomic Comparison of Closely Related Tanacetum-Family Plants.</title>
        <authorList>
            <person name="Yamashiro T."/>
            <person name="Shiraishi A."/>
            <person name="Nakayama K."/>
            <person name="Satake H."/>
        </authorList>
    </citation>
    <scope>NUCLEOTIDE SEQUENCE</scope>
</reference>
<keyword evidence="2" id="KW-1185">Reference proteome</keyword>
<reference evidence="1" key="2">
    <citation type="submission" date="2022-01" db="EMBL/GenBank/DDBJ databases">
        <authorList>
            <person name="Yamashiro T."/>
            <person name="Shiraishi A."/>
            <person name="Satake H."/>
            <person name="Nakayama K."/>
        </authorList>
    </citation>
    <scope>NUCLEOTIDE SEQUENCE</scope>
</reference>
<name>A0ABQ5GD19_9ASTR</name>
<protein>
    <submittedName>
        <fullName evidence="1">Uncharacterized protein</fullName>
    </submittedName>
</protein>
<sequence>MRLSRTLALPVLEAVNHDDLLSGDDRNINVCNHGSLGTICNSIQADNNNADVIHCKVSHVDDSTNLNVDESTMPSDPIVQSVDINTKLKSYAGAAGASAKDQPKVNSNFRPCGCLPENDGLEVFYTLSDNQVYWSNRLTRADISKEWMPRFIFEIDQAGLRNLATYRRYSRYFVEKKDRLNVTWPGSHTTVEVLADISSPGGVHISTCQAEAQLFVGIVRSDDGIVQAGSGVAGRVLHGSMPVLDFCCSKKGLEDKILVPKPFRNCARCARCGTPVDGPYWQGCALLRKKFKEDLFTYCVENEFFKDLQDTSESSDDHTNVVNAPQEAFVYNQDPGENSSPSPPHIGHCCHECGDSLDGIFCRQCSCKFYGKGAHYGYNCLSKVPIISNPEPCKNQTIDDTIVITPVLPIKEPDNSLSMGDENLDTVLATESDEVIKSSVEDLVPIPSDSEGILDKMCDEIGLVFLADDGSIPPGIESDDVDSVDDDTSISLRVRMFYVDYPNSGIQTIDVVKIPVDVPNVLPNPLPHPGA</sequence>
<evidence type="ECO:0000313" key="1">
    <source>
        <dbReference type="EMBL" id="GJT73588.1"/>
    </source>
</evidence>
<comment type="caution">
    <text evidence="1">The sequence shown here is derived from an EMBL/GenBank/DDBJ whole genome shotgun (WGS) entry which is preliminary data.</text>
</comment>
<dbReference type="EMBL" id="BQNB010018364">
    <property type="protein sequence ID" value="GJT73588.1"/>
    <property type="molecule type" value="Genomic_DNA"/>
</dbReference>
<accession>A0ABQ5GD19</accession>
<organism evidence="1 2">
    <name type="scientific">Tanacetum coccineum</name>
    <dbReference type="NCBI Taxonomy" id="301880"/>
    <lineage>
        <taxon>Eukaryota</taxon>
        <taxon>Viridiplantae</taxon>
        <taxon>Streptophyta</taxon>
        <taxon>Embryophyta</taxon>
        <taxon>Tracheophyta</taxon>
        <taxon>Spermatophyta</taxon>
        <taxon>Magnoliopsida</taxon>
        <taxon>eudicotyledons</taxon>
        <taxon>Gunneridae</taxon>
        <taxon>Pentapetalae</taxon>
        <taxon>asterids</taxon>
        <taxon>campanulids</taxon>
        <taxon>Asterales</taxon>
        <taxon>Asteraceae</taxon>
        <taxon>Asteroideae</taxon>
        <taxon>Anthemideae</taxon>
        <taxon>Anthemidinae</taxon>
        <taxon>Tanacetum</taxon>
    </lineage>
</organism>
<dbReference type="Proteomes" id="UP001151760">
    <property type="component" value="Unassembled WGS sequence"/>
</dbReference>
<proteinExistence type="predicted"/>
<gene>
    <name evidence="1" type="ORF">Tco_1032874</name>
</gene>
<evidence type="ECO:0000313" key="2">
    <source>
        <dbReference type="Proteomes" id="UP001151760"/>
    </source>
</evidence>